<organism evidence="2 3">
    <name type="scientific">Ferrithrix thermotolerans DSM 19514</name>
    <dbReference type="NCBI Taxonomy" id="1121881"/>
    <lineage>
        <taxon>Bacteria</taxon>
        <taxon>Bacillati</taxon>
        <taxon>Actinomycetota</taxon>
        <taxon>Acidimicrobiia</taxon>
        <taxon>Acidimicrobiales</taxon>
        <taxon>Acidimicrobiaceae</taxon>
        <taxon>Ferrithrix</taxon>
    </lineage>
</organism>
<dbReference type="Pfam" id="PF03050">
    <property type="entry name" value="DDE_Tnp_IS66"/>
    <property type="match status" value="2"/>
</dbReference>
<sequence>MLGDVLAAPVSAGWLCNLQAEAAGKLAPFLAEIKGRLAAEPVICADETGTRVGNAKQWVHTVATGLLTPLVVHPKRKVEAMRDIGIFEHYTGTIVHDGLAAYDTYSTAGHAQRKAFNLATRIRNNQDQVLRLLGDTRIPFTNDDAERSLRMVKIHDKISGTFQSAEGAARFAAVRSYLQTADAHGHNLLDACRQLFTTGPWIPPPAVIT</sequence>
<proteinExistence type="predicted"/>
<gene>
    <name evidence="2" type="ORF">SAMN02745225_02284</name>
</gene>
<name>A0A1M4YA28_9ACTN</name>
<dbReference type="Proteomes" id="UP000184295">
    <property type="component" value="Unassembled WGS sequence"/>
</dbReference>
<dbReference type="STRING" id="1121881.SAMN02745225_02284"/>
<dbReference type="InterPro" id="IPR052344">
    <property type="entry name" value="Transposase-related"/>
</dbReference>
<dbReference type="PANTHER" id="PTHR33678">
    <property type="entry name" value="BLL1576 PROTEIN"/>
    <property type="match status" value="1"/>
</dbReference>
<accession>A0A1M4YA28</accession>
<reference evidence="3" key="1">
    <citation type="submission" date="2016-11" db="EMBL/GenBank/DDBJ databases">
        <authorList>
            <person name="Varghese N."/>
            <person name="Submissions S."/>
        </authorList>
    </citation>
    <scope>NUCLEOTIDE SEQUENCE [LARGE SCALE GENOMIC DNA]</scope>
    <source>
        <strain evidence="3">DSM 19514</strain>
    </source>
</reference>
<dbReference type="AlphaFoldDB" id="A0A1M4YA28"/>
<dbReference type="EMBL" id="FQUL01000059">
    <property type="protein sequence ID" value="SHF02488.1"/>
    <property type="molecule type" value="Genomic_DNA"/>
</dbReference>
<protein>
    <submittedName>
        <fullName evidence="2">Transposase IS66 family protein</fullName>
    </submittedName>
</protein>
<feature type="domain" description="Transposase IS66 central" evidence="1">
    <location>
        <begin position="8"/>
        <end position="110"/>
    </location>
</feature>
<evidence type="ECO:0000313" key="2">
    <source>
        <dbReference type="EMBL" id="SHF02488.1"/>
    </source>
</evidence>
<evidence type="ECO:0000259" key="1">
    <source>
        <dbReference type="Pfam" id="PF03050"/>
    </source>
</evidence>
<evidence type="ECO:0000313" key="3">
    <source>
        <dbReference type="Proteomes" id="UP000184295"/>
    </source>
</evidence>
<dbReference type="InterPro" id="IPR004291">
    <property type="entry name" value="Transposase_IS66_central"/>
</dbReference>
<feature type="domain" description="Transposase IS66 central" evidence="1">
    <location>
        <begin position="111"/>
        <end position="169"/>
    </location>
</feature>
<dbReference type="OrthoDB" id="3638270at2"/>
<dbReference type="PANTHER" id="PTHR33678:SF1">
    <property type="entry name" value="BLL1576 PROTEIN"/>
    <property type="match status" value="1"/>
</dbReference>
<keyword evidence="3" id="KW-1185">Reference proteome</keyword>